<dbReference type="AlphaFoldDB" id="A0A8J4E5P7"/>
<dbReference type="RefSeq" id="WP_239152597.1">
    <property type="nucleotide sequence ID" value="NZ_BOPG01000079.1"/>
</dbReference>
<feature type="chain" id="PRO_5035310460" description="Cellulose-binding protein" evidence="1">
    <location>
        <begin position="31"/>
        <end position="432"/>
    </location>
</feature>
<dbReference type="SUPFAM" id="SSF55486">
    <property type="entry name" value="Metalloproteases ('zincins'), catalytic domain"/>
    <property type="match status" value="1"/>
</dbReference>
<dbReference type="PANTHER" id="PTHR35606">
    <property type="entry name" value="CELLULOSE-BINDING FAMILY II PROTEIN"/>
    <property type="match status" value="1"/>
</dbReference>
<keyword evidence="1" id="KW-0732">Signal</keyword>
<proteinExistence type="predicted"/>
<dbReference type="EMBL" id="BOPG01000079">
    <property type="protein sequence ID" value="GIJ62546.1"/>
    <property type="molecule type" value="Genomic_DNA"/>
</dbReference>
<organism evidence="2 3">
    <name type="scientific">Virgisporangium aurantiacum</name>
    <dbReference type="NCBI Taxonomy" id="175570"/>
    <lineage>
        <taxon>Bacteria</taxon>
        <taxon>Bacillati</taxon>
        <taxon>Actinomycetota</taxon>
        <taxon>Actinomycetes</taxon>
        <taxon>Micromonosporales</taxon>
        <taxon>Micromonosporaceae</taxon>
        <taxon>Virgisporangium</taxon>
    </lineage>
</organism>
<dbReference type="PANTHER" id="PTHR35606:SF4">
    <property type="entry name" value="CELLULOSE-BINDING FAMILY II PROTEIN"/>
    <property type="match status" value="1"/>
</dbReference>
<evidence type="ECO:0000256" key="1">
    <source>
        <dbReference type="SAM" id="SignalP"/>
    </source>
</evidence>
<keyword evidence="3" id="KW-1185">Reference proteome</keyword>
<name>A0A8J4E5P7_9ACTN</name>
<evidence type="ECO:0000313" key="2">
    <source>
        <dbReference type="EMBL" id="GIJ62546.1"/>
    </source>
</evidence>
<accession>A0A8J4E5P7</accession>
<protein>
    <recommendedName>
        <fullName evidence="4">Cellulose-binding protein</fullName>
    </recommendedName>
</protein>
<evidence type="ECO:0000313" key="3">
    <source>
        <dbReference type="Proteomes" id="UP000612585"/>
    </source>
</evidence>
<feature type="signal peptide" evidence="1">
    <location>
        <begin position="1"/>
        <end position="30"/>
    </location>
</feature>
<dbReference type="Gene3D" id="2.60.120.260">
    <property type="entry name" value="Galactose-binding domain-like"/>
    <property type="match status" value="1"/>
</dbReference>
<reference evidence="2" key="1">
    <citation type="submission" date="2021-01" db="EMBL/GenBank/DDBJ databases">
        <title>Whole genome shotgun sequence of Virgisporangium aurantiacum NBRC 16421.</title>
        <authorList>
            <person name="Komaki H."/>
            <person name="Tamura T."/>
        </authorList>
    </citation>
    <scope>NUCLEOTIDE SEQUENCE</scope>
    <source>
        <strain evidence="2">NBRC 16421</strain>
    </source>
</reference>
<gene>
    <name evidence="2" type="ORF">Vau01_100620</name>
</gene>
<evidence type="ECO:0008006" key="4">
    <source>
        <dbReference type="Google" id="ProtNLM"/>
    </source>
</evidence>
<comment type="caution">
    <text evidence="2">The sequence shown here is derived from an EMBL/GenBank/DDBJ whole genome shotgun (WGS) entry which is preliminary data.</text>
</comment>
<sequence>MRLARRLTALVGLQVLLLGVPIVTAMPAKAAPGQSDNLSRSATATASYTSAWEAVAAVNDGIDPPSSNDTVNRRWGTWPNTGEQWVLLTWSSAQNLRSADVYFFDDNGGVRLPASWRLQYWNGSSYVDVAGVTGYPTVVNQYNAVNFTQVSTTRLRIVLQSGAASVGLLELRSYSSAIGGGNPGTPSGWNPPSNLVQPLNEVWAHQESTYGNLYGFRNYGWDQVFANGGYINYCVRWDSSAPVSAALRDNIHAALQRQFKKWMDLMVGHNNWPYTDVPVKVVGWAVRDRNTLQWTDNSVDVYVNNIRENAPQCAEPCGRFFNQSGQYPNCPGGPSHHYDMSLWLTSGFGGGAGGDWGQRVGSEYFTGNLNAANMHIYLHEVGHTFGLDDFYDWTPTGQCCFLMKAGSAAQITDFDAWMFRDWWRHLKSRYGR</sequence>
<dbReference type="Proteomes" id="UP000612585">
    <property type="component" value="Unassembled WGS sequence"/>
</dbReference>